<gene>
    <name evidence="3" type="ORF">VNO77_13043</name>
</gene>
<evidence type="ECO:0000256" key="1">
    <source>
        <dbReference type="SAM" id="MobiDB-lite"/>
    </source>
</evidence>
<accession>A0AAN9M1G5</accession>
<protein>
    <submittedName>
        <fullName evidence="3">Uncharacterized protein</fullName>
    </submittedName>
</protein>
<keyword evidence="2" id="KW-0472">Membrane</keyword>
<feature type="region of interest" description="Disordered" evidence="1">
    <location>
        <begin position="246"/>
        <end position="273"/>
    </location>
</feature>
<name>A0AAN9M1G5_CANGL</name>
<proteinExistence type="predicted"/>
<feature type="compositionally biased region" description="Low complexity" evidence="1">
    <location>
        <begin position="92"/>
        <end position="102"/>
    </location>
</feature>
<dbReference type="Proteomes" id="UP001367508">
    <property type="component" value="Unassembled WGS sequence"/>
</dbReference>
<keyword evidence="2" id="KW-0812">Transmembrane</keyword>
<dbReference type="PANTHER" id="PTHR36374">
    <property type="entry name" value="OS01G0969000 PROTEIN"/>
    <property type="match status" value="1"/>
</dbReference>
<evidence type="ECO:0000313" key="4">
    <source>
        <dbReference type="Proteomes" id="UP001367508"/>
    </source>
</evidence>
<evidence type="ECO:0000256" key="2">
    <source>
        <dbReference type="SAM" id="Phobius"/>
    </source>
</evidence>
<comment type="caution">
    <text evidence="3">The sequence shown here is derived from an EMBL/GenBank/DDBJ whole genome shotgun (WGS) entry which is preliminary data.</text>
</comment>
<dbReference type="GO" id="GO:0009507">
    <property type="term" value="C:chloroplast"/>
    <property type="evidence" value="ECO:0007669"/>
    <property type="project" value="TreeGrafter"/>
</dbReference>
<feature type="transmembrane region" description="Helical" evidence="2">
    <location>
        <begin position="217"/>
        <end position="239"/>
    </location>
</feature>
<keyword evidence="2" id="KW-1133">Transmembrane helix</keyword>
<organism evidence="3 4">
    <name type="scientific">Canavalia gladiata</name>
    <name type="common">Sword bean</name>
    <name type="synonym">Dolichos gladiatus</name>
    <dbReference type="NCBI Taxonomy" id="3824"/>
    <lineage>
        <taxon>Eukaryota</taxon>
        <taxon>Viridiplantae</taxon>
        <taxon>Streptophyta</taxon>
        <taxon>Embryophyta</taxon>
        <taxon>Tracheophyta</taxon>
        <taxon>Spermatophyta</taxon>
        <taxon>Magnoliopsida</taxon>
        <taxon>eudicotyledons</taxon>
        <taxon>Gunneridae</taxon>
        <taxon>Pentapetalae</taxon>
        <taxon>rosids</taxon>
        <taxon>fabids</taxon>
        <taxon>Fabales</taxon>
        <taxon>Fabaceae</taxon>
        <taxon>Papilionoideae</taxon>
        <taxon>50 kb inversion clade</taxon>
        <taxon>NPAAA clade</taxon>
        <taxon>indigoferoid/millettioid clade</taxon>
        <taxon>Phaseoleae</taxon>
        <taxon>Canavalia</taxon>
    </lineage>
</organism>
<sequence>MGSEEGNEIETLRDSRRWNQKSSLIFISIALVSPSPFEPHKITKGNRMSKNTEIVAMEEPPKQPTPNLFSLFPNFNFNFQLPFLPPKPKPEPQLQEAKQPQEGRNPNVVRFPKSQVVVPPPLEAEPDANHSSTKTSHPFIIWQDSPIPPPSISLIKPGNPISYLLWLGHPTPINDLVKKNWKGKECLCGYTEKDWGYERKRDLDDVMKFERKVPSKVYMNGTTFKVYVLGGIIISKWIWARWNERKARGKSPNDDDRAEGRPSDDGHRSSDNE</sequence>
<keyword evidence="4" id="KW-1185">Reference proteome</keyword>
<reference evidence="3 4" key="1">
    <citation type="submission" date="2024-01" db="EMBL/GenBank/DDBJ databases">
        <title>The genomes of 5 underutilized Papilionoideae crops provide insights into root nodulation and disease resistanc.</title>
        <authorList>
            <person name="Jiang F."/>
        </authorList>
    </citation>
    <scope>NUCLEOTIDE SEQUENCE [LARGE SCALE GENOMIC DNA]</scope>
    <source>
        <strain evidence="3">LVBAO_FW01</strain>
        <tissue evidence="3">Leaves</tissue>
    </source>
</reference>
<dbReference type="EMBL" id="JAYMYQ010000003">
    <property type="protein sequence ID" value="KAK7343918.1"/>
    <property type="molecule type" value="Genomic_DNA"/>
</dbReference>
<evidence type="ECO:0000313" key="3">
    <source>
        <dbReference type="EMBL" id="KAK7343918.1"/>
    </source>
</evidence>
<feature type="region of interest" description="Disordered" evidence="1">
    <location>
        <begin position="86"/>
        <end position="111"/>
    </location>
</feature>
<dbReference type="PANTHER" id="PTHR36374:SF1">
    <property type="entry name" value="OS01G0969000 PROTEIN"/>
    <property type="match status" value="1"/>
</dbReference>
<dbReference type="AlphaFoldDB" id="A0AAN9M1G5"/>